<sequence length="311" mass="34175">MKERPKWLVYVMLVFATSMWGSGFIAGKIAVEDFGPFTVAFLRFFFAAVLLFPLMWKMEPKRPVVTRRDWLFFALLGLTGIFIYNVCFFLASMYAPVVKSSLFIATNPVLILLLSILFLKERVTRFQIAGMILALSGAATIISEGNMGAIITGGLEAIDIILLLAVVTWALYSVLGKVVLKKFSPVVSTTYAVMFGTIFLLPFSLYEASPLSWLEASPSSWLAILHMSVFVTVISFVMYYDGIQQIGASKAALFINVMPVSAVVMAVIFLNESFGMIHLAGALLVFSGVTLGTKVIGPQVKPVPFFRKKAG</sequence>
<reference evidence="10" key="1">
    <citation type="journal article" date="2019" name="Int. J. Syst. Evol. Microbiol.">
        <title>The Global Catalogue of Microorganisms (GCM) 10K type strain sequencing project: providing services to taxonomists for standard genome sequencing and annotation.</title>
        <authorList>
            <consortium name="The Broad Institute Genomics Platform"/>
            <consortium name="The Broad Institute Genome Sequencing Center for Infectious Disease"/>
            <person name="Wu L."/>
            <person name="Ma J."/>
        </authorList>
    </citation>
    <scope>NUCLEOTIDE SEQUENCE [LARGE SCALE GENOMIC DNA]</scope>
    <source>
        <strain evidence="10">CECT 7184</strain>
    </source>
</reference>
<evidence type="ECO:0000256" key="6">
    <source>
        <dbReference type="ARBA" id="ARBA00023136"/>
    </source>
</evidence>
<dbReference type="InterPro" id="IPR000620">
    <property type="entry name" value="EamA_dom"/>
</dbReference>
<dbReference type="RefSeq" id="WP_385938749.1">
    <property type="nucleotide sequence ID" value="NZ_JBHSOZ010000003.1"/>
</dbReference>
<feature type="transmembrane region" description="Helical" evidence="7">
    <location>
        <begin position="183"/>
        <end position="201"/>
    </location>
</feature>
<feature type="transmembrane region" description="Helical" evidence="7">
    <location>
        <begin position="101"/>
        <end position="119"/>
    </location>
</feature>
<feature type="transmembrane region" description="Helical" evidence="7">
    <location>
        <begin position="70"/>
        <end position="95"/>
    </location>
</feature>
<dbReference type="InterPro" id="IPR037185">
    <property type="entry name" value="EmrE-like"/>
</dbReference>
<gene>
    <name evidence="9" type="ORF">ACFPU1_03715</name>
</gene>
<feature type="domain" description="EamA" evidence="8">
    <location>
        <begin position="159"/>
        <end position="291"/>
    </location>
</feature>
<feature type="transmembrane region" description="Helical" evidence="7">
    <location>
        <begin position="252"/>
        <end position="270"/>
    </location>
</feature>
<protein>
    <submittedName>
        <fullName evidence="9">DMT family transporter</fullName>
    </submittedName>
</protein>
<feature type="transmembrane region" description="Helical" evidence="7">
    <location>
        <begin position="221"/>
        <end position="240"/>
    </location>
</feature>
<evidence type="ECO:0000313" key="9">
    <source>
        <dbReference type="EMBL" id="MFC5711879.1"/>
    </source>
</evidence>
<dbReference type="PANTHER" id="PTHR32322:SF18">
    <property type="entry name" value="S-ADENOSYLMETHIONINE_S-ADENOSYLHOMOCYSTEINE TRANSPORTER"/>
    <property type="match status" value="1"/>
</dbReference>
<feature type="transmembrane region" description="Helical" evidence="7">
    <location>
        <begin position="149"/>
        <end position="171"/>
    </location>
</feature>
<dbReference type="Proteomes" id="UP001596142">
    <property type="component" value="Unassembled WGS sequence"/>
</dbReference>
<dbReference type="Pfam" id="PF00892">
    <property type="entry name" value="EamA"/>
    <property type="match status" value="2"/>
</dbReference>
<organism evidence="9 10">
    <name type="scientific">Thalassorhabdus alkalitolerans</name>
    <dbReference type="NCBI Taxonomy" id="2282697"/>
    <lineage>
        <taxon>Bacteria</taxon>
        <taxon>Bacillati</taxon>
        <taxon>Bacillota</taxon>
        <taxon>Bacilli</taxon>
        <taxon>Bacillales</taxon>
        <taxon>Bacillaceae</taxon>
        <taxon>Thalassorhabdus</taxon>
    </lineage>
</organism>
<keyword evidence="4 7" id="KW-0812">Transmembrane</keyword>
<dbReference type="EMBL" id="JBHSOZ010000003">
    <property type="protein sequence ID" value="MFC5711879.1"/>
    <property type="molecule type" value="Genomic_DNA"/>
</dbReference>
<dbReference type="InterPro" id="IPR050638">
    <property type="entry name" value="AA-Vitamin_Transporters"/>
</dbReference>
<feature type="transmembrane region" description="Helical" evidence="7">
    <location>
        <begin position="37"/>
        <end position="58"/>
    </location>
</feature>
<evidence type="ECO:0000313" key="10">
    <source>
        <dbReference type="Proteomes" id="UP001596142"/>
    </source>
</evidence>
<comment type="caution">
    <text evidence="9">The sequence shown here is derived from an EMBL/GenBank/DDBJ whole genome shotgun (WGS) entry which is preliminary data.</text>
</comment>
<evidence type="ECO:0000256" key="5">
    <source>
        <dbReference type="ARBA" id="ARBA00022989"/>
    </source>
</evidence>
<evidence type="ECO:0000256" key="4">
    <source>
        <dbReference type="ARBA" id="ARBA00022692"/>
    </source>
</evidence>
<comment type="subcellular location">
    <subcellularLocation>
        <location evidence="1">Cell membrane</location>
        <topology evidence="1">Multi-pass membrane protein</topology>
    </subcellularLocation>
</comment>
<keyword evidence="10" id="KW-1185">Reference proteome</keyword>
<proteinExistence type="inferred from homology"/>
<comment type="similarity">
    <text evidence="2">Belongs to the EamA transporter family.</text>
</comment>
<dbReference type="PANTHER" id="PTHR32322">
    <property type="entry name" value="INNER MEMBRANE TRANSPORTER"/>
    <property type="match status" value="1"/>
</dbReference>
<accession>A0ABW0YHS5</accession>
<evidence type="ECO:0000259" key="8">
    <source>
        <dbReference type="Pfam" id="PF00892"/>
    </source>
</evidence>
<evidence type="ECO:0000256" key="2">
    <source>
        <dbReference type="ARBA" id="ARBA00007362"/>
    </source>
</evidence>
<evidence type="ECO:0000256" key="1">
    <source>
        <dbReference type="ARBA" id="ARBA00004651"/>
    </source>
</evidence>
<feature type="transmembrane region" description="Helical" evidence="7">
    <location>
        <begin position="126"/>
        <end position="143"/>
    </location>
</feature>
<keyword evidence="5 7" id="KW-1133">Transmembrane helix</keyword>
<dbReference type="SUPFAM" id="SSF103481">
    <property type="entry name" value="Multidrug resistance efflux transporter EmrE"/>
    <property type="match status" value="2"/>
</dbReference>
<evidence type="ECO:0000256" key="3">
    <source>
        <dbReference type="ARBA" id="ARBA00022475"/>
    </source>
</evidence>
<feature type="transmembrane region" description="Helical" evidence="7">
    <location>
        <begin position="276"/>
        <end position="297"/>
    </location>
</feature>
<keyword evidence="3" id="KW-1003">Cell membrane</keyword>
<evidence type="ECO:0000256" key="7">
    <source>
        <dbReference type="SAM" id="Phobius"/>
    </source>
</evidence>
<feature type="transmembrane region" description="Helical" evidence="7">
    <location>
        <begin position="7"/>
        <end position="31"/>
    </location>
</feature>
<feature type="domain" description="EamA" evidence="8">
    <location>
        <begin position="9"/>
        <end position="142"/>
    </location>
</feature>
<keyword evidence="6 7" id="KW-0472">Membrane</keyword>
<name>A0ABW0YHS5_9BACI</name>